<protein>
    <submittedName>
        <fullName evidence="1">Uncharacterized protein</fullName>
    </submittedName>
</protein>
<organism evidence="1 2">
    <name type="scientific">Nocardia goodfellowii</name>
    <dbReference type="NCBI Taxonomy" id="882446"/>
    <lineage>
        <taxon>Bacteria</taxon>
        <taxon>Bacillati</taxon>
        <taxon>Actinomycetota</taxon>
        <taxon>Actinomycetes</taxon>
        <taxon>Mycobacteriales</taxon>
        <taxon>Nocardiaceae</taxon>
        <taxon>Nocardia</taxon>
    </lineage>
</organism>
<accession>A0ABS4QJJ9</accession>
<comment type="caution">
    <text evidence="1">The sequence shown here is derived from an EMBL/GenBank/DDBJ whole genome shotgun (WGS) entry which is preliminary data.</text>
</comment>
<evidence type="ECO:0000313" key="2">
    <source>
        <dbReference type="Proteomes" id="UP001519325"/>
    </source>
</evidence>
<dbReference type="EMBL" id="JAGGMR010000001">
    <property type="protein sequence ID" value="MBP2191758.1"/>
    <property type="molecule type" value="Genomic_DNA"/>
</dbReference>
<name>A0ABS4QJJ9_9NOCA</name>
<reference evidence="1 2" key="1">
    <citation type="submission" date="2021-03" db="EMBL/GenBank/DDBJ databases">
        <title>Sequencing the genomes of 1000 actinobacteria strains.</title>
        <authorList>
            <person name="Klenk H.-P."/>
        </authorList>
    </citation>
    <scope>NUCLEOTIDE SEQUENCE [LARGE SCALE GENOMIC DNA]</scope>
    <source>
        <strain evidence="1 2">DSM 45516</strain>
    </source>
</reference>
<evidence type="ECO:0000313" key="1">
    <source>
        <dbReference type="EMBL" id="MBP2191758.1"/>
    </source>
</evidence>
<dbReference type="Proteomes" id="UP001519325">
    <property type="component" value="Unassembled WGS sequence"/>
</dbReference>
<proteinExistence type="predicted"/>
<gene>
    <name evidence="1" type="ORF">BJ987_004659</name>
</gene>
<sequence>MGQLVTLVWVRRNAASSEYTVVWSGGESASRQHSPGKNYDPDVIDKYEEFGPWWRQQNGLPPR</sequence>
<keyword evidence="2" id="KW-1185">Reference proteome</keyword>